<feature type="domain" description="CT398-like coiled coil hairpin" evidence="2">
    <location>
        <begin position="10"/>
        <end position="187"/>
    </location>
</feature>
<feature type="coiled-coil region" evidence="1">
    <location>
        <begin position="10"/>
        <end position="163"/>
    </location>
</feature>
<dbReference type="InterPro" id="IPR056003">
    <property type="entry name" value="CT398_CC_hairpin"/>
</dbReference>
<reference evidence="3 4" key="1">
    <citation type="journal article" date="2023" name="ISME J.">
        <title>Thermophilic Dehalococcoidia with unusual traits shed light on an unexpected past.</title>
        <authorList>
            <person name="Palmer M."/>
            <person name="Covington J.K."/>
            <person name="Zhou E.M."/>
            <person name="Thomas S.C."/>
            <person name="Habib N."/>
            <person name="Seymour C.O."/>
            <person name="Lai D."/>
            <person name="Johnston J."/>
            <person name="Hashimi A."/>
            <person name="Jiao J.Y."/>
            <person name="Muok A.R."/>
            <person name="Liu L."/>
            <person name="Xian W.D."/>
            <person name="Zhi X.Y."/>
            <person name="Li M.M."/>
            <person name="Silva L.P."/>
            <person name="Bowen B.P."/>
            <person name="Louie K."/>
            <person name="Briegel A."/>
            <person name="Pett-Ridge J."/>
            <person name="Weber P.K."/>
            <person name="Tocheva E.I."/>
            <person name="Woyke T."/>
            <person name="Northen T.R."/>
            <person name="Mayali X."/>
            <person name="Li W.J."/>
            <person name="Hedlund B.P."/>
        </authorList>
    </citation>
    <scope>NUCLEOTIDE SEQUENCE [LARGE SCALE GENOMIC DNA]</scope>
    <source>
        <strain evidence="3 4">YIM 72310</strain>
    </source>
</reference>
<sequence>MSLITDVRTLQEIDDEVAALESSLAEVDARLARSEALEAAEAAFAAADAAFQEVRRAQRDLEAAIAALTAKIVPEETRLYDGSVRNPKELTAIQHEVEHLKSQRSGLEDRLLEVMETFEAASAARAAAEADLAAARRARAADIEALEAKRADLAARMAAARARRDAQAARIPPASLRLYDDIRRRRGHAVARIQGSSCTGCRVAIPESIRRKTFDPEALAQCPNCERILYVG</sequence>
<dbReference type="Pfam" id="PF24481">
    <property type="entry name" value="CT398_CC"/>
    <property type="match status" value="1"/>
</dbReference>
<dbReference type="EMBL" id="CP115149">
    <property type="protein sequence ID" value="WBL35467.1"/>
    <property type="molecule type" value="Genomic_DNA"/>
</dbReference>
<dbReference type="Proteomes" id="UP001212803">
    <property type="component" value="Chromosome"/>
</dbReference>
<evidence type="ECO:0000259" key="2">
    <source>
        <dbReference type="Pfam" id="PF24481"/>
    </source>
</evidence>
<organism evidence="3 4">
    <name type="scientific">Tepidiforma flava</name>
    <dbReference type="NCBI Taxonomy" id="3004094"/>
    <lineage>
        <taxon>Bacteria</taxon>
        <taxon>Bacillati</taxon>
        <taxon>Chloroflexota</taxon>
        <taxon>Tepidiformia</taxon>
        <taxon>Tepidiformales</taxon>
        <taxon>Tepidiformaceae</taxon>
        <taxon>Tepidiforma</taxon>
    </lineage>
</organism>
<accession>A0ABY7M4I0</accession>
<gene>
    <name evidence="3" type="ORF">O0235_11860</name>
</gene>
<dbReference type="Gene3D" id="1.10.287.1490">
    <property type="match status" value="1"/>
</dbReference>
<keyword evidence="4" id="KW-1185">Reference proteome</keyword>
<evidence type="ECO:0000313" key="3">
    <source>
        <dbReference type="EMBL" id="WBL35467.1"/>
    </source>
</evidence>
<evidence type="ECO:0000313" key="4">
    <source>
        <dbReference type="Proteomes" id="UP001212803"/>
    </source>
</evidence>
<keyword evidence="1" id="KW-0175">Coiled coil</keyword>
<name>A0ABY7M4I0_9CHLR</name>
<proteinExistence type="predicted"/>
<protein>
    <recommendedName>
        <fullName evidence="2">CT398-like coiled coil hairpin domain-containing protein</fullName>
    </recommendedName>
</protein>
<evidence type="ECO:0000256" key="1">
    <source>
        <dbReference type="SAM" id="Coils"/>
    </source>
</evidence>
<dbReference type="RefSeq" id="WP_270055993.1">
    <property type="nucleotide sequence ID" value="NZ_CP115149.1"/>
</dbReference>